<protein>
    <recommendedName>
        <fullName evidence="4">Alpha-ketoglutarate-dependent dioxygenase AlkB-like domain-containing protein</fullName>
    </recommendedName>
</protein>
<accession>A0AAR5Q0J6</accession>
<dbReference type="InterPro" id="IPR032870">
    <property type="entry name" value="ALKBH7-like"/>
</dbReference>
<dbReference type="GO" id="GO:0006631">
    <property type="term" value="P:fatty acid metabolic process"/>
    <property type="evidence" value="ECO:0007669"/>
    <property type="project" value="TreeGrafter"/>
</dbReference>
<evidence type="ECO:0000313" key="3">
    <source>
        <dbReference type="Proteomes" id="UP000019118"/>
    </source>
</evidence>
<reference evidence="3" key="1">
    <citation type="journal article" date="2013" name="Genome Biol.">
        <title>Draft genome of the mountain pine beetle, Dendroctonus ponderosae Hopkins, a major forest pest.</title>
        <authorList>
            <person name="Keeling C.I."/>
            <person name="Yuen M.M."/>
            <person name="Liao N.Y."/>
            <person name="Docking T.R."/>
            <person name="Chan S.K."/>
            <person name="Taylor G.A."/>
            <person name="Palmquist D.L."/>
            <person name="Jackman S.D."/>
            <person name="Nguyen A."/>
            <person name="Li M."/>
            <person name="Henderson H."/>
            <person name="Janes J.K."/>
            <person name="Zhao Y."/>
            <person name="Pandoh P."/>
            <person name="Moore R."/>
            <person name="Sperling F.A."/>
            <person name="Huber D.P."/>
            <person name="Birol I."/>
            <person name="Jones S.J."/>
            <person name="Bohlmann J."/>
        </authorList>
    </citation>
    <scope>NUCLEOTIDE SEQUENCE</scope>
</reference>
<dbReference type="Proteomes" id="UP000019118">
    <property type="component" value="Unassembled WGS sequence"/>
</dbReference>
<evidence type="ECO:0008006" key="4">
    <source>
        <dbReference type="Google" id="ProtNLM"/>
    </source>
</evidence>
<organism evidence="2 3">
    <name type="scientific">Dendroctonus ponderosae</name>
    <name type="common">Mountain pine beetle</name>
    <dbReference type="NCBI Taxonomy" id="77166"/>
    <lineage>
        <taxon>Eukaryota</taxon>
        <taxon>Metazoa</taxon>
        <taxon>Ecdysozoa</taxon>
        <taxon>Arthropoda</taxon>
        <taxon>Hexapoda</taxon>
        <taxon>Insecta</taxon>
        <taxon>Pterygota</taxon>
        <taxon>Neoptera</taxon>
        <taxon>Endopterygota</taxon>
        <taxon>Coleoptera</taxon>
        <taxon>Polyphaga</taxon>
        <taxon>Cucujiformia</taxon>
        <taxon>Curculionidae</taxon>
        <taxon>Scolytinae</taxon>
        <taxon>Dendroctonus</taxon>
    </lineage>
</organism>
<dbReference type="EnsemblMetazoa" id="XM_019911209.1">
    <property type="protein sequence ID" value="XP_019766768.1"/>
    <property type="gene ID" value="LOC109542134"/>
</dbReference>
<sequence>MILTGLKGVPKVSKLQVIRRLSSKIQILNNESLPVPSYFTLSEELQQNQTAAEDIINTMKVLNNFLSEAEETCLMNELDPYMNKLRYEFDHWDDAIHGYRETERLQWNEENTKILDRVRKIAFPPDVAPIKFVHILDLDKNGWIKPHIDAVREFGYLSKMITIKNYTSTRILLLLWLISIRQIPTQIQIYFTSVLLLHMTNIPQ</sequence>
<dbReference type="InterPro" id="IPR037151">
    <property type="entry name" value="AlkB-like_sf"/>
</dbReference>
<dbReference type="GO" id="GO:0005759">
    <property type="term" value="C:mitochondrial matrix"/>
    <property type="evidence" value="ECO:0007669"/>
    <property type="project" value="TreeGrafter"/>
</dbReference>
<comment type="cofactor">
    <cofactor evidence="1">
        <name>Fe(2+)</name>
        <dbReference type="ChEBI" id="CHEBI:29033"/>
    </cofactor>
</comment>
<proteinExistence type="predicted"/>
<dbReference type="GO" id="GO:0006974">
    <property type="term" value="P:DNA damage response"/>
    <property type="evidence" value="ECO:0007669"/>
    <property type="project" value="InterPro"/>
</dbReference>
<reference evidence="2" key="2">
    <citation type="submission" date="2024-08" db="UniProtKB">
        <authorList>
            <consortium name="EnsemblMetazoa"/>
        </authorList>
    </citation>
    <scope>IDENTIFICATION</scope>
</reference>
<dbReference type="GeneID" id="109542134"/>
<name>A0AAR5Q0J6_DENPD</name>
<keyword evidence="3" id="KW-1185">Reference proteome</keyword>
<dbReference type="Gene3D" id="2.60.120.590">
    <property type="entry name" value="Alpha-ketoglutarate-dependent dioxygenase AlkB-like"/>
    <property type="match status" value="1"/>
</dbReference>
<evidence type="ECO:0000256" key="1">
    <source>
        <dbReference type="ARBA" id="ARBA00001954"/>
    </source>
</evidence>
<dbReference type="PANTHER" id="PTHR21052">
    <property type="entry name" value="SPERMATOGENESIS ASSOCIATED 11-RELATED"/>
    <property type="match status" value="1"/>
</dbReference>
<dbReference type="AlphaFoldDB" id="A0AAR5Q0J6"/>
<evidence type="ECO:0000313" key="2">
    <source>
        <dbReference type="EnsemblMetazoa" id="XP_019766768.1"/>
    </source>
</evidence>
<dbReference type="PANTHER" id="PTHR21052:SF0">
    <property type="entry name" value="ALPHA-KETOGLUTARATE-DEPENDENT DIOXYGENASE ALKB HOMOLOG 7, MITOCHONDRIAL"/>
    <property type="match status" value="1"/>
</dbReference>